<dbReference type="AlphaFoldDB" id="A0A317K351"/>
<dbReference type="RefSeq" id="WP_109945280.1">
    <property type="nucleotide sequence ID" value="NZ_QGGF01000165.1"/>
</dbReference>
<name>A0A317K351_9ACTN</name>
<proteinExistence type="predicted"/>
<keyword evidence="3" id="KW-1185">Reference proteome</keyword>
<gene>
    <name evidence="2" type="ORF">DLJ46_15040</name>
</gene>
<feature type="region of interest" description="Disordered" evidence="1">
    <location>
        <begin position="45"/>
        <end position="65"/>
    </location>
</feature>
<sequence length="65" mass="7178">MAGLYIGQSHRFESVDQVVSVTGPLEDQEQEKRMQQAMHLASVHISPLSSAERTATPEAKHTFSP</sequence>
<accession>A0A317K351</accession>
<organism evidence="2 3">
    <name type="scientific">Micromonospora globispora</name>
    <dbReference type="NCBI Taxonomy" id="1450148"/>
    <lineage>
        <taxon>Bacteria</taxon>
        <taxon>Bacillati</taxon>
        <taxon>Actinomycetota</taxon>
        <taxon>Actinomycetes</taxon>
        <taxon>Micromonosporales</taxon>
        <taxon>Micromonosporaceae</taxon>
        <taxon>Micromonospora</taxon>
    </lineage>
</organism>
<evidence type="ECO:0000313" key="3">
    <source>
        <dbReference type="Proteomes" id="UP000245683"/>
    </source>
</evidence>
<evidence type="ECO:0000256" key="1">
    <source>
        <dbReference type="SAM" id="MobiDB-lite"/>
    </source>
</evidence>
<protein>
    <submittedName>
        <fullName evidence="2">Uncharacterized protein</fullName>
    </submittedName>
</protein>
<reference evidence="3" key="1">
    <citation type="submission" date="2018-05" db="EMBL/GenBank/DDBJ databases">
        <title>Micromonospora globispora sp. nov. and Micromonospora rugosa sp. nov., isolated from marine sediment.</title>
        <authorList>
            <person name="Carro L."/>
            <person name="Aysel V."/>
            <person name="Cetin D."/>
            <person name="Igual J.M."/>
            <person name="Klenk H.-P."/>
            <person name="Trujillo M.E."/>
            <person name="Sahin N."/>
        </authorList>
    </citation>
    <scope>NUCLEOTIDE SEQUENCE [LARGE SCALE GENOMIC DNA]</scope>
    <source>
        <strain evidence="3">S2904</strain>
    </source>
</reference>
<evidence type="ECO:0000313" key="2">
    <source>
        <dbReference type="EMBL" id="PWU47356.1"/>
    </source>
</evidence>
<dbReference type="Proteomes" id="UP000245683">
    <property type="component" value="Unassembled WGS sequence"/>
</dbReference>
<dbReference type="EMBL" id="QGSV01000193">
    <property type="protein sequence ID" value="PWU47356.1"/>
    <property type="molecule type" value="Genomic_DNA"/>
</dbReference>
<comment type="caution">
    <text evidence="2">The sequence shown here is derived from an EMBL/GenBank/DDBJ whole genome shotgun (WGS) entry which is preliminary data.</text>
</comment>